<comment type="cofactor">
    <cofactor evidence="11">
        <name>Mg(2+)</name>
        <dbReference type="ChEBI" id="CHEBI:18420"/>
    </cofactor>
</comment>
<dbReference type="HAMAP" id="MF_00354">
    <property type="entry name" value="Idi_2"/>
    <property type="match status" value="1"/>
</dbReference>
<evidence type="ECO:0000256" key="8">
    <source>
        <dbReference type="ARBA" id="ARBA00023229"/>
    </source>
</evidence>
<dbReference type="GO" id="GO:0070402">
    <property type="term" value="F:NADPH binding"/>
    <property type="evidence" value="ECO:0007669"/>
    <property type="project" value="UniProtKB-UniRule"/>
</dbReference>
<feature type="binding site" evidence="11">
    <location>
        <begin position="258"/>
        <end position="260"/>
    </location>
    <ligand>
        <name>FMN</name>
        <dbReference type="ChEBI" id="CHEBI:58210"/>
    </ligand>
</feature>
<feature type="binding site" evidence="11">
    <location>
        <position position="91"/>
    </location>
    <ligand>
        <name>FMN</name>
        <dbReference type="ChEBI" id="CHEBI:58210"/>
    </ligand>
</feature>
<comment type="subunit">
    <text evidence="10 11">Homooctamer. Dimer of tetramers.</text>
</comment>
<keyword evidence="3 11" id="KW-0285">Flavoprotein</keyword>
<keyword evidence="7 11" id="KW-0521">NADP</keyword>
<proteinExistence type="inferred from homology"/>
<comment type="cofactor">
    <cofactor evidence="1 11">
        <name>FMN</name>
        <dbReference type="ChEBI" id="CHEBI:58210"/>
    </cofactor>
</comment>
<dbReference type="SUPFAM" id="SSF51395">
    <property type="entry name" value="FMN-linked oxidoreductases"/>
    <property type="match status" value="1"/>
</dbReference>
<evidence type="ECO:0000313" key="13">
    <source>
        <dbReference type="EMBL" id="MCZ0725359.1"/>
    </source>
</evidence>
<dbReference type="GO" id="GO:0004452">
    <property type="term" value="F:isopentenyl-diphosphate delta-isomerase activity"/>
    <property type="evidence" value="ECO:0007669"/>
    <property type="project" value="UniProtKB-UniRule"/>
</dbReference>
<evidence type="ECO:0000256" key="2">
    <source>
        <dbReference type="ARBA" id="ARBA00022490"/>
    </source>
</evidence>
<feature type="binding site" evidence="11">
    <location>
        <begin position="5"/>
        <end position="6"/>
    </location>
    <ligand>
        <name>substrate</name>
    </ligand>
</feature>
<dbReference type="GO" id="GO:0008299">
    <property type="term" value="P:isoprenoid biosynthetic process"/>
    <property type="evidence" value="ECO:0007669"/>
    <property type="project" value="UniProtKB-UniRule"/>
</dbReference>
<evidence type="ECO:0000256" key="5">
    <source>
        <dbReference type="ARBA" id="ARBA00022723"/>
    </source>
</evidence>
<evidence type="ECO:0000256" key="10">
    <source>
        <dbReference type="ARBA" id="ARBA00025810"/>
    </source>
</evidence>
<dbReference type="Proteomes" id="UP001146670">
    <property type="component" value="Unassembled WGS sequence"/>
</dbReference>
<sequence>MTSNRKDDHVNEAAKQFDRQENGLDQIRFVHHSLSHKDIEAIDTQTQILGHKLRLPFYINAMTGGSEWTKQVNKQLAMVAKETGLMMAPGSISAALKDPNVADSFKIVREVNPDGFVLANLGANHGLENAKRAVDLIQANAFQIHLNIPQEIVMPEGDRHFSEFLDHVDEIVNGLDVPVMVKEVGFGMSQESLALLYDIGVKTVDISGYGGTNFATIENSRRPGKNYAFMEDWGQSTAISLLESLTYQDCLDIVASGGIKNPLHMVKALALGAKAVAMSGEFLRQILYLGVDQAIEQVAEWEEQIKLLMLMLDASQIADLQNTDLVISPELYNWTQQRHIDISQLSQRSHKKSI</sequence>
<comment type="caution">
    <text evidence="13">The sequence shown here is derived from an EMBL/GenBank/DDBJ whole genome shotgun (WGS) entry which is preliminary data.</text>
</comment>
<feature type="binding site" evidence="11">
    <location>
        <position position="151"/>
    </location>
    <ligand>
        <name>Mg(2+)</name>
        <dbReference type="ChEBI" id="CHEBI:18420"/>
    </ligand>
</feature>
<keyword evidence="8 11" id="KW-0414">Isoprene biosynthesis</keyword>
<evidence type="ECO:0000313" key="14">
    <source>
        <dbReference type="Proteomes" id="UP001146670"/>
    </source>
</evidence>
<feature type="binding site" evidence="11">
    <location>
        <position position="150"/>
    </location>
    <ligand>
        <name>substrate</name>
    </ligand>
</feature>
<dbReference type="Pfam" id="PF01070">
    <property type="entry name" value="FMN_dh"/>
    <property type="match status" value="2"/>
</dbReference>
<dbReference type="GO" id="GO:0016491">
    <property type="term" value="F:oxidoreductase activity"/>
    <property type="evidence" value="ECO:0007669"/>
    <property type="project" value="InterPro"/>
</dbReference>
<comment type="function">
    <text evidence="11">Involved in the biosynthesis of isoprenoids. Catalyzes the 1,3-allylic rearrangement of the homoallylic substrate isopentenyl (IPP) to its allylic isomer, dimethylallyl diphosphate (DMAPP).</text>
</comment>
<evidence type="ECO:0000256" key="3">
    <source>
        <dbReference type="ARBA" id="ARBA00022630"/>
    </source>
</evidence>
<evidence type="ECO:0000256" key="7">
    <source>
        <dbReference type="ARBA" id="ARBA00022857"/>
    </source>
</evidence>
<dbReference type="InterPro" id="IPR000262">
    <property type="entry name" value="FMN-dep_DH"/>
</dbReference>
<keyword evidence="5 11" id="KW-0479">Metal-binding</keyword>
<name>A0A9X3FUE5_9LACT</name>
<keyword evidence="4 11" id="KW-0288">FMN</keyword>
<keyword evidence="14" id="KW-1185">Reference proteome</keyword>
<gene>
    <name evidence="11 13" type="primary">fni</name>
    <name evidence="13" type="ORF">OW157_02110</name>
</gene>
<comment type="cofactor">
    <cofactor evidence="11">
        <name>NADPH</name>
        <dbReference type="ChEBI" id="CHEBI:57783"/>
    </cofactor>
</comment>
<dbReference type="PANTHER" id="PTHR43665">
    <property type="entry name" value="ISOPENTENYL-DIPHOSPHATE DELTA-ISOMERASE"/>
    <property type="match status" value="1"/>
</dbReference>
<feature type="domain" description="FMN-dependent dehydrogenase" evidence="12">
    <location>
        <begin position="14"/>
        <end position="93"/>
    </location>
</feature>
<reference evidence="13" key="1">
    <citation type="submission" date="2022-12" db="EMBL/GenBank/DDBJ databases">
        <title>Description and comparative metabolic analysis of Aerococcus sp. nov., isolated from the feces of a pig.</title>
        <authorList>
            <person name="Chang Y.-H."/>
        </authorList>
    </citation>
    <scope>NUCLEOTIDE SEQUENCE</scope>
    <source>
        <strain evidence="13">YH-aer222</strain>
    </source>
</reference>
<dbReference type="GO" id="GO:0005737">
    <property type="term" value="C:cytoplasm"/>
    <property type="evidence" value="ECO:0007669"/>
    <property type="project" value="UniProtKB-SubCell"/>
</dbReference>
<organism evidence="13 14">
    <name type="scientific">Aerococcus kribbianus</name>
    <dbReference type="NCBI Taxonomy" id="2999064"/>
    <lineage>
        <taxon>Bacteria</taxon>
        <taxon>Bacillati</taxon>
        <taxon>Bacillota</taxon>
        <taxon>Bacilli</taxon>
        <taxon>Lactobacillales</taxon>
        <taxon>Aerococcaceae</taxon>
        <taxon>Aerococcus</taxon>
    </lineage>
</organism>
<accession>A0A9X3FUE5</accession>
<dbReference type="GO" id="GO:0000287">
    <property type="term" value="F:magnesium ion binding"/>
    <property type="evidence" value="ECO:0007669"/>
    <property type="project" value="UniProtKB-UniRule"/>
</dbReference>
<comment type="similarity">
    <text evidence="11">Belongs to the IPP isomerase type 2 family.</text>
</comment>
<comment type="subcellular location">
    <subcellularLocation>
        <location evidence="11">Cytoplasm</location>
    </subcellularLocation>
</comment>
<keyword evidence="2 11" id="KW-0963">Cytoplasm</keyword>
<dbReference type="EMBL" id="JAPRFR010000001">
    <property type="protein sequence ID" value="MCZ0725359.1"/>
    <property type="molecule type" value="Genomic_DNA"/>
</dbReference>
<evidence type="ECO:0000256" key="9">
    <source>
        <dbReference type="ARBA" id="ARBA00023235"/>
    </source>
</evidence>
<keyword evidence="6 11" id="KW-0460">Magnesium</keyword>
<feature type="binding site" evidence="11">
    <location>
        <position position="120"/>
    </location>
    <ligand>
        <name>FMN</name>
        <dbReference type="ChEBI" id="CHEBI:58210"/>
    </ligand>
</feature>
<dbReference type="EC" id="5.3.3.2" evidence="11"/>
<evidence type="ECO:0000256" key="6">
    <source>
        <dbReference type="ARBA" id="ARBA00022842"/>
    </source>
</evidence>
<evidence type="ECO:0000256" key="1">
    <source>
        <dbReference type="ARBA" id="ARBA00001917"/>
    </source>
</evidence>
<dbReference type="GO" id="GO:0010181">
    <property type="term" value="F:FMN binding"/>
    <property type="evidence" value="ECO:0007669"/>
    <property type="project" value="UniProtKB-UniRule"/>
</dbReference>
<comment type="catalytic activity">
    <reaction evidence="11">
        <text>isopentenyl diphosphate = dimethylallyl diphosphate</text>
        <dbReference type="Rhea" id="RHEA:23284"/>
        <dbReference type="ChEBI" id="CHEBI:57623"/>
        <dbReference type="ChEBI" id="CHEBI:128769"/>
        <dbReference type="EC" id="5.3.3.2"/>
    </reaction>
</comment>
<feature type="binding site" evidence="11">
    <location>
        <position position="207"/>
    </location>
    <ligand>
        <name>FMN</name>
        <dbReference type="ChEBI" id="CHEBI:58210"/>
    </ligand>
</feature>
<keyword evidence="9 11" id="KW-0413">Isomerase</keyword>
<dbReference type="Gene3D" id="3.20.20.70">
    <property type="entry name" value="Aldolase class I"/>
    <property type="match status" value="1"/>
</dbReference>
<feature type="binding site" evidence="11">
    <location>
        <begin position="279"/>
        <end position="280"/>
    </location>
    <ligand>
        <name>FMN</name>
        <dbReference type="ChEBI" id="CHEBI:58210"/>
    </ligand>
</feature>
<evidence type="ECO:0000256" key="4">
    <source>
        <dbReference type="ARBA" id="ARBA00022643"/>
    </source>
</evidence>
<protein>
    <recommendedName>
        <fullName evidence="11">Isopentenyl-diphosphate delta-isomerase</fullName>
        <shortName evidence="11">IPP isomerase</shortName>
        <ecNumber evidence="11">5.3.3.2</ecNumber>
    </recommendedName>
    <alternativeName>
        <fullName evidence="11">Isopentenyl diphosphate:dimethylallyl diphosphate isomerase</fullName>
    </alternativeName>
    <alternativeName>
        <fullName evidence="11">Isopentenyl pyrophosphate isomerase</fullName>
    </alternativeName>
    <alternativeName>
        <fullName evidence="11">Type 2 isopentenyl diphosphate isomerase</fullName>
        <shortName evidence="11">IDI-2</shortName>
    </alternativeName>
</protein>
<dbReference type="InterPro" id="IPR013785">
    <property type="entry name" value="Aldolase_TIM"/>
</dbReference>
<feature type="domain" description="FMN-dependent dehydrogenase" evidence="12">
    <location>
        <begin position="166"/>
        <end position="323"/>
    </location>
</feature>
<dbReference type="CDD" id="cd02811">
    <property type="entry name" value="IDI-2_FMN"/>
    <property type="match status" value="1"/>
</dbReference>
<comment type="caution">
    <text evidence="11">Lacks conserved residue(s) required for the propagation of feature annotation.</text>
</comment>
<dbReference type="PIRSF" id="PIRSF003314">
    <property type="entry name" value="IPP_isomerase"/>
    <property type="match status" value="1"/>
</dbReference>
<dbReference type="RefSeq" id="WP_268751680.1">
    <property type="nucleotide sequence ID" value="NZ_JAPRFQ010000001.1"/>
</dbReference>
<dbReference type="AlphaFoldDB" id="A0A9X3FUE5"/>
<feature type="binding site" evidence="11">
    <location>
        <begin position="61"/>
        <end position="63"/>
    </location>
    <ligand>
        <name>FMN</name>
        <dbReference type="ChEBI" id="CHEBI:58210"/>
    </ligand>
</feature>
<dbReference type="InterPro" id="IPR011179">
    <property type="entry name" value="IPdP_isomerase"/>
</dbReference>
<evidence type="ECO:0000256" key="11">
    <source>
        <dbReference type="HAMAP-Rule" id="MF_00354"/>
    </source>
</evidence>
<evidence type="ECO:0000259" key="12">
    <source>
        <dbReference type="Pfam" id="PF01070"/>
    </source>
</evidence>
<feature type="binding site" evidence="11">
    <location>
        <position position="212"/>
    </location>
    <ligand>
        <name>FMN</name>
        <dbReference type="ChEBI" id="CHEBI:58210"/>
    </ligand>
</feature>
<feature type="binding site" evidence="11">
    <location>
        <position position="182"/>
    </location>
    <ligand>
        <name>FMN</name>
        <dbReference type="ChEBI" id="CHEBI:58210"/>
    </ligand>
</feature>
<dbReference type="PANTHER" id="PTHR43665:SF1">
    <property type="entry name" value="ISOPENTENYL-DIPHOSPHATE DELTA-ISOMERASE"/>
    <property type="match status" value="1"/>
</dbReference>
<dbReference type="NCBIfam" id="TIGR02151">
    <property type="entry name" value="IPP_isom_2"/>
    <property type="match status" value="1"/>
</dbReference>